<dbReference type="Gene3D" id="2.60.120.200">
    <property type="match status" value="1"/>
</dbReference>
<dbReference type="InterPro" id="IPR013320">
    <property type="entry name" value="ConA-like_dom_sf"/>
</dbReference>
<dbReference type="InterPro" id="IPR043555">
    <property type="entry name" value="SRPX-like"/>
</dbReference>
<keyword evidence="2" id="KW-0677">Repeat</keyword>
<dbReference type="RefSeq" id="WP_189361752.1">
    <property type="nucleotide sequence ID" value="NZ_BMWZ01000006.1"/>
</dbReference>
<sequence length="391" mass="43422">MLENKANFLVILSICTLFIHCSSHDEPNDIKESIDITPPTIQCISNIESSVDTFTNEAIITYATPIGTDNNEGSITTQTAGIASGEKFPIGTTTNIFLVTDAAGNSAECSFDVIVTKKAPSTNMPYFVSVNPTPAEKKWAKVENLSDEFNSNIFDEVKWKNTNPTQWIGRAPGLFKKNTVSQADGALRLTADILHTPEVVNGMTFTHAGSNITSNASAKVGQYFECRMKANKTFMSSTFWLINVKNEGSNCDKRTTELDIQECVGQITGTDSWTKDKDRKMNSNTHSRNTSCVETPTGSAGNDMLLDTKASEDYHIYAAWWKSSTEIEFYLDGTKAYTVTPPAHFNLDMYIRLVVETYNWNPVPADGGMTGSVEDRTTYYDWVRTWKLEDL</sequence>
<evidence type="ECO:0000313" key="6">
    <source>
        <dbReference type="EMBL" id="GGZ88109.1"/>
    </source>
</evidence>
<gene>
    <name evidence="6" type="ORF">GCM10007028_28040</name>
</gene>
<keyword evidence="7" id="KW-1185">Reference proteome</keyword>
<evidence type="ECO:0008006" key="8">
    <source>
        <dbReference type="Google" id="ProtNLM"/>
    </source>
</evidence>
<dbReference type="GO" id="GO:0005975">
    <property type="term" value="P:carbohydrate metabolic process"/>
    <property type="evidence" value="ECO:0007669"/>
    <property type="project" value="InterPro"/>
</dbReference>
<dbReference type="EMBL" id="BMWZ01000006">
    <property type="protein sequence ID" value="GGZ88109.1"/>
    <property type="molecule type" value="Genomic_DNA"/>
</dbReference>
<protein>
    <recommendedName>
        <fullName evidence="8">HYR domain-containing protein</fullName>
    </recommendedName>
</protein>
<dbReference type="Pfam" id="PF02494">
    <property type="entry name" value="HYR"/>
    <property type="match status" value="1"/>
</dbReference>
<proteinExistence type="inferred from homology"/>
<feature type="domain" description="HYR" evidence="4">
    <location>
        <begin position="34"/>
        <end position="117"/>
    </location>
</feature>
<feature type="region of interest" description="Disordered" evidence="3">
    <location>
        <begin position="274"/>
        <end position="296"/>
    </location>
</feature>
<comment type="caution">
    <text evidence="6">The sequence shown here is derived from an EMBL/GenBank/DDBJ whole genome shotgun (WGS) entry which is preliminary data.</text>
</comment>
<dbReference type="InterPro" id="IPR000757">
    <property type="entry name" value="Beta-glucanase-like"/>
</dbReference>
<evidence type="ECO:0000313" key="7">
    <source>
        <dbReference type="Proteomes" id="UP000636004"/>
    </source>
</evidence>
<feature type="domain" description="GH16" evidence="5">
    <location>
        <begin position="119"/>
        <end position="391"/>
    </location>
</feature>
<comment type="similarity">
    <text evidence="1">Belongs to the glycosyl hydrolase 16 family.</text>
</comment>
<accession>A0A918R931</accession>
<evidence type="ECO:0000256" key="1">
    <source>
        <dbReference type="ARBA" id="ARBA00006865"/>
    </source>
</evidence>
<dbReference type="PANTHER" id="PTHR46343:SF2">
    <property type="entry name" value="SUSHI_VON WILLEBRAND FACTOR TYPE A_EGF_PENTRAXIN DOMAIN-CONTAINING 1"/>
    <property type="match status" value="1"/>
</dbReference>
<evidence type="ECO:0000256" key="3">
    <source>
        <dbReference type="SAM" id="MobiDB-lite"/>
    </source>
</evidence>
<dbReference type="PROSITE" id="PS51762">
    <property type="entry name" value="GH16_2"/>
    <property type="match status" value="1"/>
</dbReference>
<dbReference type="AlphaFoldDB" id="A0A918R931"/>
<dbReference type="GO" id="GO:0004553">
    <property type="term" value="F:hydrolase activity, hydrolyzing O-glycosyl compounds"/>
    <property type="evidence" value="ECO:0007669"/>
    <property type="project" value="InterPro"/>
</dbReference>
<reference evidence="6" key="2">
    <citation type="submission" date="2020-09" db="EMBL/GenBank/DDBJ databases">
        <authorList>
            <person name="Sun Q."/>
            <person name="Kim S."/>
        </authorList>
    </citation>
    <scope>NUCLEOTIDE SEQUENCE</scope>
    <source>
        <strain evidence="6">KCTC 12710</strain>
    </source>
</reference>
<dbReference type="SUPFAM" id="SSF49899">
    <property type="entry name" value="Concanavalin A-like lectins/glucanases"/>
    <property type="match status" value="1"/>
</dbReference>
<dbReference type="PANTHER" id="PTHR46343">
    <property type="entry name" value="HYR DOMAIN-CONTAINING PROTEIN"/>
    <property type="match status" value="1"/>
</dbReference>
<feature type="compositionally biased region" description="Polar residues" evidence="3">
    <location>
        <begin position="282"/>
        <end position="296"/>
    </location>
</feature>
<dbReference type="PROSITE" id="PS50825">
    <property type="entry name" value="HYR"/>
    <property type="match status" value="1"/>
</dbReference>
<dbReference type="Proteomes" id="UP000636004">
    <property type="component" value="Unassembled WGS sequence"/>
</dbReference>
<reference evidence="6" key="1">
    <citation type="journal article" date="2014" name="Int. J. Syst. Evol. Microbiol.">
        <title>Complete genome sequence of Corynebacterium casei LMG S-19264T (=DSM 44701T), isolated from a smear-ripened cheese.</title>
        <authorList>
            <consortium name="US DOE Joint Genome Institute (JGI-PGF)"/>
            <person name="Walter F."/>
            <person name="Albersmeier A."/>
            <person name="Kalinowski J."/>
            <person name="Ruckert C."/>
        </authorList>
    </citation>
    <scope>NUCLEOTIDE SEQUENCE</scope>
    <source>
        <strain evidence="6">KCTC 12710</strain>
    </source>
</reference>
<organism evidence="6 7">
    <name type="scientific">Algibacter mikhailovii</name>
    <dbReference type="NCBI Taxonomy" id="425498"/>
    <lineage>
        <taxon>Bacteria</taxon>
        <taxon>Pseudomonadati</taxon>
        <taxon>Bacteroidota</taxon>
        <taxon>Flavobacteriia</taxon>
        <taxon>Flavobacteriales</taxon>
        <taxon>Flavobacteriaceae</taxon>
        <taxon>Algibacter</taxon>
    </lineage>
</organism>
<evidence type="ECO:0000259" key="5">
    <source>
        <dbReference type="PROSITE" id="PS51762"/>
    </source>
</evidence>
<name>A0A918R931_9FLAO</name>
<evidence type="ECO:0000259" key="4">
    <source>
        <dbReference type="PROSITE" id="PS50825"/>
    </source>
</evidence>
<dbReference type="InterPro" id="IPR003410">
    <property type="entry name" value="HYR_dom"/>
</dbReference>
<evidence type="ECO:0000256" key="2">
    <source>
        <dbReference type="ARBA" id="ARBA00022737"/>
    </source>
</evidence>